<sequence length="47" mass="5614">MTFWVNKNKRSARRNSLYSVVTVKSYISTSMQNLLEVYKEITTYYLS</sequence>
<organism evidence="1 2">
    <name type="scientific">Prochlorococcus marinus str. PAC1</name>
    <dbReference type="NCBI Taxonomy" id="59924"/>
    <lineage>
        <taxon>Bacteria</taxon>
        <taxon>Bacillati</taxon>
        <taxon>Cyanobacteriota</taxon>
        <taxon>Cyanophyceae</taxon>
        <taxon>Synechococcales</taxon>
        <taxon>Prochlorococcaceae</taxon>
        <taxon>Prochlorococcus</taxon>
    </lineage>
</organism>
<evidence type="ECO:0000313" key="2">
    <source>
        <dbReference type="Proteomes" id="UP000030392"/>
    </source>
</evidence>
<proteinExistence type="predicted"/>
<dbReference type="AlphaFoldDB" id="A0A0A2C6Q6"/>
<comment type="caution">
    <text evidence="1">The sequence shown here is derived from an EMBL/GenBank/DDBJ whole genome shotgun (WGS) entry which is preliminary data.</text>
</comment>
<gene>
    <name evidence="1" type="ORF">EV03_0695</name>
</gene>
<dbReference type="EMBL" id="JNAX01000009">
    <property type="protein sequence ID" value="KGG21222.1"/>
    <property type="molecule type" value="Genomic_DNA"/>
</dbReference>
<protein>
    <submittedName>
        <fullName evidence="1">Uncharacterized protein</fullName>
    </submittedName>
</protein>
<evidence type="ECO:0000313" key="1">
    <source>
        <dbReference type="EMBL" id="KGG21222.1"/>
    </source>
</evidence>
<name>A0A0A2C6Q6_PROMR</name>
<dbReference type="Proteomes" id="UP000030392">
    <property type="component" value="Unassembled WGS sequence"/>
</dbReference>
<reference evidence="2" key="1">
    <citation type="journal article" date="2014" name="Sci. Data">
        <title>Genomes of diverse isolates of the marine cyanobacterium Prochlorococcus.</title>
        <authorList>
            <person name="Biller S."/>
            <person name="Berube P."/>
            <person name="Thompson J."/>
            <person name="Kelly L."/>
            <person name="Roggensack S."/>
            <person name="Awad L."/>
            <person name="Roache-Johnson K."/>
            <person name="Ding H."/>
            <person name="Giovannoni S.J."/>
            <person name="Moore L.R."/>
            <person name="Chisholm S.W."/>
        </authorList>
    </citation>
    <scope>NUCLEOTIDE SEQUENCE [LARGE SCALE GENOMIC DNA]</scope>
    <source>
        <strain evidence="2">PAC1</strain>
    </source>
</reference>
<accession>A0A0A2C6Q6</accession>